<dbReference type="PANTHER" id="PTHR10724">
    <property type="entry name" value="30S RIBOSOMAL PROTEIN S1"/>
    <property type="match status" value="1"/>
</dbReference>
<keyword evidence="3" id="KW-0832">Ubl conjugation</keyword>
<dbReference type="Gene3D" id="1.10.150.310">
    <property type="entry name" value="Tex RuvX-like domain-like"/>
    <property type="match status" value="1"/>
</dbReference>
<keyword evidence="4" id="KW-0694">RNA-binding</keyword>
<dbReference type="InterPro" id="IPR023323">
    <property type="entry name" value="Tex-like_dom_sf"/>
</dbReference>
<evidence type="ECO:0000313" key="9">
    <source>
        <dbReference type="Proteomes" id="UP000515159"/>
    </source>
</evidence>
<dbReference type="Gene3D" id="1.10.10.650">
    <property type="entry name" value="RuvA domain 2-like"/>
    <property type="match status" value="1"/>
</dbReference>
<reference evidence="10 11" key="1">
    <citation type="submission" date="2025-04" db="UniProtKB">
        <authorList>
            <consortium name="RefSeq"/>
        </authorList>
    </citation>
    <scope>IDENTIFICATION</scope>
</reference>
<dbReference type="Pfam" id="PF16921">
    <property type="entry name" value="Tex_YqgF"/>
    <property type="match status" value="1"/>
</dbReference>
<dbReference type="SUPFAM" id="SSF47781">
    <property type="entry name" value="RuvA domain 2-like"/>
    <property type="match status" value="2"/>
</dbReference>
<dbReference type="InterPro" id="IPR018974">
    <property type="entry name" value="Tex-like_N"/>
</dbReference>
<dbReference type="InterPro" id="IPR012337">
    <property type="entry name" value="RNaseH-like_sf"/>
</dbReference>
<feature type="domain" description="S1 motif" evidence="8">
    <location>
        <begin position="965"/>
        <end position="1038"/>
    </location>
</feature>
<dbReference type="GeneID" id="117356488"/>
<keyword evidence="1" id="KW-1017">Isopeptide bond</keyword>
<dbReference type="Proteomes" id="UP000515159">
    <property type="component" value="Chromosome 3"/>
</dbReference>
<dbReference type="OrthoDB" id="995477at2759"/>
<dbReference type="InterPro" id="IPR010994">
    <property type="entry name" value="RuvA_2-like"/>
</dbReference>
<dbReference type="SUPFAM" id="SSF50249">
    <property type="entry name" value="Nucleic acid-binding proteins"/>
    <property type="match status" value="1"/>
</dbReference>
<dbReference type="RefSeq" id="XP_033791629.1">
    <property type="nucleotide sequence ID" value="XM_033935738.1"/>
</dbReference>
<dbReference type="RefSeq" id="XP_033791626.1">
    <property type="nucleotide sequence ID" value="XM_033935735.1"/>
</dbReference>
<evidence type="ECO:0000313" key="10">
    <source>
        <dbReference type="RefSeq" id="XP_033791626.1"/>
    </source>
</evidence>
<dbReference type="GO" id="GO:0006139">
    <property type="term" value="P:nucleobase-containing compound metabolic process"/>
    <property type="evidence" value="ECO:0007669"/>
    <property type="project" value="InterPro"/>
</dbReference>
<dbReference type="InterPro" id="IPR012340">
    <property type="entry name" value="NA-bd_OB-fold"/>
</dbReference>
<dbReference type="SMART" id="SM00316">
    <property type="entry name" value="S1"/>
    <property type="match status" value="1"/>
</dbReference>
<dbReference type="GO" id="GO:0003729">
    <property type="term" value="F:mRNA binding"/>
    <property type="evidence" value="ECO:0007669"/>
    <property type="project" value="TreeGrafter"/>
</dbReference>
<evidence type="ECO:0000313" key="15">
    <source>
        <dbReference type="RefSeq" id="XP_033791631.1"/>
    </source>
</evidence>
<gene>
    <name evidence="10 11 12 13 14 15" type="primary">SRBD1</name>
</gene>
<proteinExistence type="predicted"/>
<dbReference type="RefSeq" id="XP_033791630.1">
    <property type="nucleotide sequence ID" value="XM_033935739.1"/>
</dbReference>
<dbReference type="PANTHER" id="PTHR10724:SF10">
    <property type="entry name" value="S1 RNA-BINDING DOMAIN-CONTAINING PROTEIN 1"/>
    <property type="match status" value="1"/>
</dbReference>
<evidence type="ECO:0000256" key="3">
    <source>
        <dbReference type="ARBA" id="ARBA00022843"/>
    </source>
</evidence>
<feature type="compositionally biased region" description="Basic and acidic residues" evidence="7">
    <location>
        <begin position="189"/>
        <end position="198"/>
    </location>
</feature>
<sequence length="1041" mass="117625">MVQVYRITCHFLIMSGLPRRAKQKPKVPENELSSFFNTSESESDSCEDDEWEPERKVTNNKKMPVSSATKPKKEKTAKETATKKKRVTGARAKKAVLKSDNLIPNNNQEFTNSEYPASESACTYEGTMAKPDIESIIQQEQLSIISDKEGTQNIPGELKKVKIKQENNLKKKPIKKPATPRQRKPKAVKVKEERKSLNNDELPSTSTQQKDLNMKEEQLEDDFTFGEPPLKKMKSISSPQGKPVKHNVKSNSVLGECQMNWNLAQVLSERTNVELWVCSNLIQLFQDENTIPFIARYRKELINNLDADALREVHHALEELRAVAKKAHMISQKLKKEGKLSACLHTALLNCRTSEEIDHVYAPFKTGSKGTKAQRARQLGLEPATLALLTNPVELNLFSYVKPNVEGISTVGDVQTGVQHILADMIAKDKETLEYIRNLCKHNYISVQSSLAKATSKEGNVKDVDKYQLYHNFTCNISRIQHHQILAINRGENHKVLTVKVNVPDRMKDEFSRWCVNQRWRPQRYARPELMNILRNSVEDSYKRLIFPLLCREFRSKLTSDAEKESVMMFGRNLRQLLLMTPVRGRTLMGVDPGYKHGCKLAIISPTNQILHVETVYLHTGQGFREAEKIRGLLLNYNCFTVVIGNGTACRETERYFADLIQKKYFAPLDVVYCIANEAGASIYSVSPEAVKEMPDLDPNLRSAVSIARRVQDPLAELVKIEPKHIGVGMYQHDAPQTLLKATLDSVVEECVSFVGVDINICSEILLRHIAGLNATRAKNIIEWREKNGPFINRDQLKSVKGLGPKTFQQCAGFIRFNQEYIRNICRSQQCEPKAEGQAHRTGITTKAGVEVKKRNKSAANVKLQPNPLDQTCIHPESYDIAKRFLMLIGGISDDIGKPEMQNSVNKIIFAEGMAKIAQNLKTTEQTLQIIIDGLCQPEGFDIRTEFDQPDFKRTIVCLEDLQVGTILTGKVENATLFGVFVDIGVGKAGLIPMRYITQVKLSQDKKRRSLGLGPGERVEVKVINVDIRQSRITLDLIRVL</sequence>
<evidence type="ECO:0000256" key="2">
    <source>
        <dbReference type="ARBA" id="ARBA00022553"/>
    </source>
</evidence>
<dbReference type="SUPFAM" id="SSF158832">
    <property type="entry name" value="Tex N-terminal region-like"/>
    <property type="match status" value="1"/>
</dbReference>
<dbReference type="RefSeq" id="XP_033791628.1">
    <property type="nucleotide sequence ID" value="XM_033935737.1"/>
</dbReference>
<dbReference type="PROSITE" id="PS50126">
    <property type="entry name" value="S1"/>
    <property type="match status" value="1"/>
</dbReference>
<dbReference type="FunFam" id="1.10.3500.10:FF:000003">
    <property type="entry name" value="S1 RNA-binding domain-containing protein 1"/>
    <property type="match status" value="1"/>
</dbReference>
<dbReference type="CDD" id="cd05685">
    <property type="entry name" value="S1_Tex"/>
    <property type="match status" value="1"/>
</dbReference>
<dbReference type="Pfam" id="PF22706">
    <property type="entry name" value="Tex_central_region"/>
    <property type="match status" value="1"/>
</dbReference>
<dbReference type="FunFam" id="2.40.50.140:FF:000146">
    <property type="entry name" value="S1 RNA-binding domain-containing protein 1"/>
    <property type="match status" value="1"/>
</dbReference>
<dbReference type="AlphaFoldDB" id="A0A6P8QYJ8"/>
<dbReference type="InterPro" id="IPR003029">
    <property type="entry name" value="S1_domain"/>
</dbReference>
<dbReference type="KEGG" id="gsh:117356488"/>
<evidence type="ECO:0000256" key="6">
    <source>
        <dbReference type="ARBA" id="ARBA00067383"/>
    </source>
</evidence>
<accession>A0A6P8QYJ8</accession>
<evidence type="ECO:0000256" key="5">
    <source>
        <dbReference type="ARBA" id="ARBA00023054"/>
    </source>
</evidence>
<dbReference type="InterPro" id="IPR006641">
    <property type="entry name" value="YqgF/RNaseH-like_dom"/>
</dbReference>
<dbReference type="SMART" id="SM00732">
    <property type="entry name" value="YqgFc"/>
    <property type="match status" value="1"/>
</dbReference>
<dbReference type="Gene3D" id="3.30.420.140">
    <property type="entry name" value="YqgF/RNase H-like domain"/>
    <property type="match status" value="1"/>
</dbReference>
<dbReference type="Gene3D" id="1.10.3500.10">
    <property type="entry name" value="Tex N-terminal region-like"/>
    <property type="match status" value="1"/>
</dbReference>
<dbReference type="InterPro" id="IPR041692">
    <property type="entry name" value="HHH_9"/>
</dbReference>
<evidence type="ECO:0000259" key="8">
    <source>
        <dbReference type="PROSITE" id="PS50126"/>
    </source>
</evidence>
<keyword evidence="2" id="KW-0597">Phosphoprotein</keyword>
<protein>
    <recommendedName>
        <fullName evidence="6">S1 RNA-binding domain-containing protein 1</fullName>
    </recommendedName>
</protein>
<evidence type="ECO:0000313" key="14">
    <source>
        <dbReference type="RefSeq" id="XP_033791630.1"/>
    </source>
</evidence>
<evidence type="ECO:0000313" key="12">
    <source>
        <dbReference type="RefSeq" id="XP_033791628.1"/>
    </source>
</evidence>
<keyword evidence="9" id="KW-1185">Reference proteome</keyword>
<feature type="region of interest" description="Disordered" evidence="7">
    <location>
        <begin position="19"/>
        <end position="113"/>
    </location>
</feature>
<dbReference type="Gene3D" id="2.40.50.140">
    <property type="entry name" value="Nucleic acid-binding proteins"/>
    <property type="match status" value="1"/>
</dbReference>
<dbReference type="InterPro" id="IPR055179">
    <property type="entry name" value="Tex-like_central_region"/>
</dbReference>
<dbReference type="RefSeq" id="XP_033791631.1">
    <property type="nucleotide sequence ID" value="XM_033935740.1"/>
</dbReference>
<dbReference type="Pfam" id="PF00575">
    <property type="entry name" value="S1"/>
    <property type="match status" value="1"/>
</dbReference>
<dbReference type="Pfam" id="PF09371">
    <property type="entry name" value="Tex_N"/>
    <property type="match status" value="1"/>
</dbReference>
<dbReference type="GO" id="GO:0006412">
    <property type="term" value="P:translation"/>
    <property type="evidence" value="ECO:0007669"/>
    <property type="project" value="TreeGrafter"/>
</dbReference>
<dbReference type="FunFam" id="3.30.420.140:FF:000001">
    <property type="entry name" value="RNA-binding transcriptional accessory protein"/>
    <property type="match status" value="1"/>
</dbReference>
<feature type="compositionally biased region" description="Polar residues" evidence="7">
    <location>
        <begin position="199"/>
        <end position="210"/>
    </location>
</feature>
<dbReference type="FunFam" id="1.10.10.650:FF:000001">
    <property type="entry name" value="S1 RNA-binding domain 1"/>
    <property type="match status" value="1"/>
</dbReference>
<evidence type="ECO:0000313" key="11">
    <source>
        <dbReference type="RefSeq" id="XP_033791627.1"/>
    </source>
</evidence>
<feature type="compositionally biased region" description="Basic residues" evidence="7">
    <location>
        <begin position="83"/>
        <end position="96"/>
    </location>
</feature>
<dbReference type="InterPro" id="IPR023319">
    <property type="entry name" value="Tex-like_HTH_dom_sf"/>
</dbReference>
<keyword evidence="5" id="KW-0175">Coiled coil</keyword>
<dbReference type="SUPFAM" id="SSF53098">
    <property type="entry name" value="Ribonuclease H-like"/>
    <property type="match status" value="1"/>
</dbReference>
<dbReference type="CTD" id="55133"/>
<dbReference type="InterPro" id="IPR037027">
    <property type="entry name" value="YqgF/RNaseH-like_dom_sf"/>
</dbReference>
<name>A0A6P8QYJ8_GEOSA</name>
<organism evidence="9 15">
    <name type="scientific">Geotrypetes seraphini</name>
    <name type="common">Gaboon caecilian</name>
    <name type="synonym">Caecilia seraphini</name>
    <dbReference type="NCBI Taxonomy" id="260995"/>
    <lineage>
        <taxon>Eukaryota</taxon>
        <taxon>Metazoa</taxon>
        <taxon>Chordata</taxon>
        <taxon>Craniata</taxon>
        <taxon>Vertebrata</taxon>
        <taxon>Euteleostomi</taxon>
        <taxon>Amphibia</taxon>
        <taxon>Gymnophiona</taxon>
        <taxon>Geotrypetes</taxon>
    </lineage>
</organism>
<feature type="region of interest" description="Disordered" evidence="7">
    <location>
        <begin position="163"/>
        <end position="210"/>
    </location>
</feature>
<dbReference type="InterPro" id="IPR044146">
    <property type="entry name" value="S1_Tex"/>
</dbReference>
<dbReference type="InterPro" id="IPR050437">
    <property type="entry name" value="Ribos_protein_bS1-like"/>
</dbReference>
<dbReference type="Pfam" id="PF12836">
    <property type="entry name" value="HHH_3"/>
    <property type="match status" value="1"/>
</dbReference>
<dbReference type="RefSeq" id="XP_033791627.1">
    <property type="nucleotide sequence ID" value="XM_033935736.1"/>
</dbReference>
<feature type="compositionally biased region" description="Acidic residues" evidence="7">
    <location>
        <begin position="41"/>
        <end position="52"/>
    </location>
</feature>
<feature type="compositionally biased region" description="Polar residues" evidence="7">
    <location>
        <begin position="102"/>
        <end position="113"/>
    </location>
</feature>
<dbReference type="Pfam" id="PF17674">
    <property type="entry name" value="HHH_9"/>
    <property type="match status" value="1"/>
</dbReference>
<evidence type="ECO:0000313" key="13">
    <source>
        <dbReference type="RefSeq" id="XP_033791629.1"/>
    </source>
</evidence>
<dbReference type="InterPro" id="IPR032639">
    <property type="entry name" value="Tex_YqgF"/>
</dbReference>
<evidence type="ECO:0000256" key="1">
    <source>
        <dbReference type="ARBA" id="ARBA00022499"/>
    </source>
</evidence>
<evidence type="ECO:0000256" key="7">
    <source>
        <dbReference type="SAM" id="MobiDB-lite"/>
    </source>
</evidence>
<dbReference type="GO" id="GO:0003735">
    <property type="term" value="F:structural constituent of ribosome"/>
    <property type="evidence" value="ECO:0007669"/>
    <property type="project" value="TreeGrafter"/>
</dbReference>
<evidence type="ECO:0000256" key="4">
    <source>
        <dbReference type="ARBA" id="ARBA00022884"/>
    </source>
</evidence>